<gene>
    <name evidence="1" type="ORF">FPQ15_12620</name>
</gene>
<protein>
    <recommendedName>
        <fullName evidence="3">Lipoprotein</fullName>
    </recommendedName>
</protein>
<accession>A0A556RVT1</accession>
<dbReference type="Proteomes" id="UP000319483">
    <property type="component" value="Unassembled WGS sequence"/>
</dbReference>
<comment type="caution">
    <text evidence="1">The sequence shown here is derived from an EMBL/GenBank/DDBJ whole genome shotgun (WGS) entry which is preliminary data.</text>
</comment>
<dbReference type="PROSITE" id="PS51257">
    <property type="entry name" value="PROKAR_LIPOPROTEIN"/>
    <property type="match status" value="1"/>
</dbReference>
<sequence>MKLNLIKISQLIIMVLTISTLLGCYNKEEFKQRIKNGFDTVHANTKFKGDFCYFLGDVKFPYTDEPILEDDSKQRKWNKEDLAKTLPLFAEIGLLTREPVEGHPELYHYEVTELGEKYRYQDIDRRGSKPRYENSFCYGQIVVESVTDVEKNEYTRAKGYSYNQTNFYVTYNYHVINVPDWVLNSQNKLNVLYKQIKVRLPEKTYRDAVTFYVGKGDKLYQDGIRYKLIKPITSSSSE</sequence>
<reference evidence="1 2" key="1">
    <citation type="submission" date="2019-07" db="EMBL/GenBank/DDBJ databases">
        <title>Gilliamella genomes.</title>
        <authorList>
            <person name="Zheng H."/>
        </authorList>
    </citation>
    <scope>NUCLEOTIDE SEQUENCE [LARGE SCALE GENOMIC DNA]</scope>
    <source>
        <strain evidence="1 2">W8127</strain>
    </source>
</reference>
<proteinExistence type="predicted"/>
<evidence type="ECO:0000313" key="1">
    <source>
        <dbReference type="EMBL" id="TSJ92954.1"/>
    </source>
</evidence>
<name>A0A556RVT1_9GAMM</name>
<dbReference type="RefSeq" id="WP_144093146.1">
    <property type="nucleotide sequence ID" value="NZ_VMHM01000019.1"/>
</dbReference>
<dbReference type="AlphaFoldDB" id="A0A556RVT1"/>
<dbReference type="EMBL" id="VMHM01000019">
    <property type="protein sequence ID" value="TSJ92954.1"/>
    <property type="molecule type" value="Genomic_DNA"/>
</dbReference>
<evidence type="ECO:0000313" key="2">
    <source>
        <dbReference type="Proteomes" id="UP000319483"/>
    </source>
</evidence>
<evidence type="ECO:0008006" key="3">
    <source>
        <dbReference type="Google" id="ProtNLM"/>
    </source>
</evidence>
<organism evidence="1 2">
    <name type="scientific">Gilliamella apicola</name>
    <dbReference type="NCBI Taxonomy" id="1196095"/>
    <lineage>
        <taxon>Bacteria</taxon>
        <taxon>Pseudomonadati</taxon>
        <taxon>Pseudomonadota</taxon>
        <taxon>Gammaproteobacteria</taxon>
        <taxon>Orbales</taxon>
        <taxon>Orbaceae</taxon>
        <taxon>Gilliamella</taxon>
    </lineage>
</organism>